<dbReference type="Gene3D" id="3.30.300.30">
    <property type="match status" value="1"/>
</dbReference>
<evidence type="ECO:0000259" key="4">
    <source>
        <dbReference type="Pfam" id="PF13193"/>
    </source>
</evidence>
<dbReference type="Pfam" id="PF00501">
    <property type="entry name" value="AMP-binding"/>
    <property type="match status" value="1"/>
</dbReference>
<organism evidence="5 6">
    <name type="scientific">Bacillus songklensis</name>
    <dbReference type="NCBI Taxonomy" id="1069116"/>
    <lineage>
        <taxon>Bacteria</taxon>
        <taxon>Bacillati</taxon>
        <taxon>Bacillota</taxon>
        <taxon>Bacilli</taxon>
        <taxon>Bacillales</taxon>
        <taxon>Bacillaceae</taxon>
        <taxon>Bacillus</taxon>
    </lineage>
</organism>
<proteinExistence type="inferred from homology"/>
<feature type="domain" description="AMP-dependent synthetase/ligase" evidence="3">
    <location>
        <begin position="3"/>
        <end position="370"/>
    </location>
</feature>
<evidence type="ECO:0000256" key="2">
    <source>
        <dbReference type="ARBA" id="ARBA00022598"/>
    </source>
</evidence>
<keyword evidence="6" id="KW-1185">Reference proteome</keyword>
<dbReference type="PROSITE" id="PS00455">
    <property type="entry name" value="AMP_BINDING"/>
    <property type="match status" value="1"/>
</dbReference>
<dbReference type="InterPro" id="IPR000873">
    <property type="entry name" value="AMP-dep_synth/lig_dom"/>
</dbReference>
<accession>A0ABV8BB23</accession>
<keyword evidence="2" id="KW-0436">Ligase</keyword>
<dbReference type="InterPro" id="IPR025110">
    <property type="entry name" value="AMP-bd_C"/>
</dbReference>
<dbReference type="EMBL" id="JBHRZT010000073">
    <property type="protein sequence ID" value="MFC3886534.1"/>
    <property type="molecule type" value="Genomic_DNA"/>
</dbReference>
<protein>
    <submittedName>
        <fullName evidence="5">AMP-binding protein</fullName>
    </submittedName>
</protein>
<dbReference type="Pfam" id="PF13193">
    <property type="entry name" value="AMP-binding_C"/>
    <property type="match status" value="1"/>
</dbReference>
<dbReference type="InterPro" id="IPR045851">
    <property type="entry name" value="AMP-bd_C_sf"/>
</dbReference>
<dbReference type="PANTHER" id="PTHR43201:SF5">
    <property type="entry name" value="MEDIUM-CHAIN ACYL-COA LIGASE ACSF2, MITOCHONDRIAL"/>
    <property type="match status" value="1"/>
</dbReference>
<sequence length="523" mass="59166">MRRIEKTPDKVYLQFEQQRITYEELYNRIAKTAAGFHELGIRKGDKVCVMLNNSPEYLDVWFGLSFLGAILVPLNVHLKGEGLRYILSHSDCKAIVVDKGFINQIAPCLSSLSKEIKVIIQGKNDSVIINENGAEISTINLEGLLKNNNQYLPNITISQEAINSILYTSGTTGLPKGVMLSHAAYVNSAQAFADRMIHARSEDILFTTLPLFHINAQAHTTLGAIHANATIAMSKKFSASRFWDEIRFHGATIFNSLGSMIPILCKQPEREDDDNNPARITACAATPKEFWRRFEERFGVKIVEGYGLTETTGFCVSNPLEANRVSSIGKPFPYVDTKVIDENGNHLPPGGIGEILIRPLEPHCLMEGYYKMPEKTEEAMEDGWFHTGDRGYEDEDGYLYFCDRLKQCIRRRGENISSWEIEKVADDHPKVLESAAVGVPSEVGEEDVKLYIVLKKGETMTYEEVIDWCEERMAYFMVPRYVQYVESFPKTATERIQKFKLKEEGIGTAWDREKAGYLLKNNV</sequence>
<dbReference type="Gene3D" id="3.40.50.12780">
    <property type="entry name" value="N-terminal domain of ligase-like"/>
    <property type="match status" value="1"/>
</dbReference>
<dbReference type="SUPFAM" id="SSF56801">
    <property type="entry name" value="Acetyl-CoA synthetase-like"/>
    <property type="match status" value="1"/>
</dbReference>
<dbReference type="RefSeq" id="WP_377919175.1">
    <property type="nucleotide sequence ID" value="NZ_JBHRZT010000073.1"/>
</dbReference>
<evidence type="ECO:0000256" key="1">
    <source>
        <dbReference type="ARBA" id="ARBA00006432"/>
    </source>
</evidence>
<dbReference type="InterPro" id="IPR042099">
    <property type="entry name" value="ANL_N_sf"/>
</dbReference>
<evidence type="ECO:0000313" key="6">
    <source>
        <dbReference type="Proteomes" id="UP001595752"/>
    </source>
</evidence>
<feature type="domain" description="AMP-binding enzyme C-terminal" evidence="4">
    <location>
        <begin position="420"/>
        <end position="493"/>
    </location>
</feature>
<dbReference type="CDD" id="cd05934">
    <property type="entry name" value="FACL_DitJ_like"/>
    <property type="match status" value="1"/>
</dbReference>
<dbReference type="PANTHER" id="PTHR43201">
    <property type="entry name" value="ACYL-COA SYNTHETASE"/>
    <property type="match status" value="1"/>
</dbReference>
<evidence type="ECO:0000313" key="5">
    <source>
        <dbReference type="EMBL" id="MFC3886534.1"/>
    </source>
</evidence>
<comment type="similarity">
    <text evidence="1">Belongs to the ATP-dependent AMP-binding enzyme family.</text>
</comment>
<name>A0ABV8BB23_9BACI</name>
<reference evidence="6" key="1">
    <citation type="journal article" date="2019" name="Int. J. Syst. Evol. Microbiol.">
        <title>The Global Catalogue of Microorganisms (GCM) 10K type strain sequencing project: providing services to taxonomists for standard genome sequencing and annotation.</title>
        <authorList>
            <consortium name="The Broad Institute Genomics Platform"/>
            <consortium name="The Broad Institute Genome Sequencing Center for Infectious Disease"/>
            <person name="Wu L."/>
            <person name="Ma J."/>
        </authorList>
    </citation>
    <scope>NUCLEOTIDE SEQUENCE [LARGE SCALE GENOMIC DNA]</scope>
    <source>
        <strain evidence="6">CCUG 61889</strain>
    </source>
</reference>
<gene>
    <name evidence="5" type="ORF">ACFOU2_24780</name>
</gene>
<evidence type="ECO:0000259" key="3">
    <source>
        <dbReference type="Pfam" id="PF00501"/>
    </source>
</evidence>
<comment type="caution">
    <text evidence="5">The sequence shown here is derived from an EMBL/GenBank/DDBJ whole genome shotgun (WGS) entry which is preliminary data.</text>
</comment>
<dbReference type="Proteomes" id="UP001595752">
    <property type="component" value="Unassembled WGS sequence"/>
</dbReference>
<dbReference type="InterPro" id="IPR020845">
    <property type="entry name" value="AMP-binding_CS"/>
</dbReference>